<organism evidence="2 3">
    <name type="scientific">Teredinibacter turnerae (strain ATCC 39867 / T7901)</name>
    <dbReference type="NCBI Taxonomy" id="377629"/>
    <lineage>
        <taxon>Bacteria</taxon>
        <taxon>Pseudomonadati</taxon>
        <taxon>Pseudomonadota</taxon>
        <taxon>Gammaproteobacteria</taxon>
        <taxon>Cellvibrionales</taxon>
        <taxon>Cellvibrionaceae</taxon>
        <taxon>Teredinibacter</taxon>
    </lineage>
</organism>
<feature type="region of interest" description="Disordered" evidence="1">
    <location>
        <begin position="109"/>
        <end position="151"/>
    </location>
</feature>
<evidence type="ECO:0000313" key="3">
    <source>
        <dbReference type="Proteomes" id="UP000009080"/>
    </source>
</evidence>
<sequence>MALIVFALQPSAAFCNDIEKSTDQPPHEDIFDKSREAIGDAYINLADRVDLFVSRRDYARNRNNSRLALSLGNTWFEGGDQEYDIKLRTRVDLPGTEEKFKLFFESDPDEGKSLADRNRSVARNDRVTRSQSVAGIEYSKPTEPNRWKHSGSVGGNYNEGIDLLLRYRLRRYWQVGADTTFLFRQDLWHKSSIGWGETTHLELTKPLKSYLWLNVTAELEVRDHDKPMEYANIWRMDHQLTDQWSLTYKLGLLGESDEDDNNHLFDDRFISTTLGYTLDRRWVSIYFTPEIYYPEDSDYKPEYSFTLTCSLQFTDDKN</sequence>
<protein>
    <recommendedName>
        <fullName evidence="4">DUF481 domain-containing protein</fullName>
    </recommendedName>
</protein>
<dbReference type="AlphaFoldDB" id="C5BQC5"/>
<dbReference type="EMBL" id="CP001614">
    <property type="protein sequence ID" value="ACR12217.1"/>
    <property type="molecule type" value="Genomic_DNA"/>
</dbReference>
<name>C5BQC5_TERTT</name>
<dbReference type="RefSeq" id="WP_015818329.1">
    <property type="nucleotide sequence ID" value="NC_012997.1"/>
</dbReference>
<dbReference type="KEGG" id="ttu:TERTU_0973"/>
<proteinExistence type="predicted"/>
<evidence type="ECO:0000313" key="2">
    <source>
        <dbReference type="EMBL" id="ACR12217.1"/>
    </source>
</evidence>
<dbReference type="HOGENOM" id="CLU_056319_0_0_6"/>
<dbReference type="Proteomes" id="UP000009080">
    <property type="component" value="Chromosome"/>
</dbReference>
<evidence type="ECO:0008006" key="4">
    <source>
        <dbReference type="Google" id="ProtNLM"/>
    </source>
</evidence>
<evidence type="ECO:0000256" key="1">
    <source>
        <dbReference type="SAM" id="MobiDB-lite"/>
    </source>
</evidence>
<gene>
    <name evidence="2" type="ordered locus">TERTU_0973</name>
</gene>
<dbReference type="eggNOG" id="ENOG502Z7QS">
    <property type="taxonomic scope" value="Bacteria"/>
</dbReference>
<reference evidence="2 3" key="1">
    <citation type="journal article" date="2009" name="PLoS ONE">
        <title>The complete genome of Teredinibacter turnerae T7901: an intracellular endosymbiont of marine wood-boring bivalves (shipworms).</title>
        <authorList>
            <person name="Yang J.C."/>
            <person name="Madupu R."/>
            <person name="Durkin A.S."/>
            <person name="Ekborg N.A."/>
            <person name="Pedamallu C.S."/>
            <person name="Hostetler J.B."/>
            <person name="Radune D."/>
            <person name="Toms B.S."/>
            <person name="Henrissat B."/>
            <person name="Coutinho P.M."/>
            <person name="Schwarz S."/>
            <person name="Field L."/>
            <person name="Trindade-Silva A.E."/>
            <person name="Soares C.A.G."/>
            <person name="Elshahawi S."/>
            <person name="Hanora A."/>
            <person name="Schmidt E.W."/>
            <person name="Haygood M.G."/>
            <person name="Posfai J."/>
            <person name="Benner J."/>
            <person name="Madinger C."/>
            <person name="Nove J."/>
            <person name="Anton B."/>
            <person name="Chaudhary K."/>
            <person name="Foster J."/>
            <person name="Holman A."/>
            <person name="Kumar S."/>
            <person name="Lessard P.A."/>
            <person name="Luyten Y.A."/>
            <person name="Slatko B."/>
            <person name="Wood N."/>
            <person name="Wu B."/>
            <person name="Teplitski M."/>
            <person name="Mougous J.D."/>
            <person name="Ward N."/>
            <person name="Eisen J.A."/>
            <person name="Badger J.H."/>
            <person name="Distel D.L."/>
        </authorList>
    </citation>
    <scope>NUCLEOTIDE SEQUENCE [LARGE SCALE GENOMIC DNA]</scope>
    <source>
        <strain evidence="3">ATCC 39867 / T7901</strain>
    </source>
</reference>
<accession>C5BQC5</accession>
<feature type="compositionally biased region" description="Basic and acidic residues" evidence="1">
    <location>
        <begin position="109"/>
        <end position="128"/>
    </location>
</feature>
<dbReference type="STRING" id="377629.TERTU_0973"/>
<keyword evidence="3" id="KW-1185">Reference proteome</keyword>